<dbReference type="Ensembl" id="ENSCINT00000005618.3">
    <property type="protein sequence ID" value="ENSCINP00000005618.3"/>
    <property type="gene ID" value="ENSCING00000013754.2"/>
</dbReference>
<evidence type="ECO:0000256" key="1">
    <source>
        <dbReference type="ARBA" id="ARBA00004496"/>
    </source>
</evidence>
<dbReference type="Proteomes" id="UP000008144">
    <property type="component" value="Chromosome 1"/>
</dbReference>
<keyword evidence="3" id="KW-0479">Metal-binding</keyword>
<dbReference type="GO" id="GO:0003723">
    <property type="term" value="F:RNA binding"/>
    <property type="evidence" value="ECO:0000318"/>
    <property type="project" value="GO_Central"/>
</dbReference>
<sequence>MDEDDLDLLLFDQLVLEPQQAVTIEAEPLVLNSEGDIRLVATATSQLLRFLTVGCEEGNVKVYNISPSLTTPDNVNTTAVYKLNENGKGLSVLSTLVKFAKKGNAYVEGAIPYVLAVCACSKDAKVKQDALNHVGVICNRPRMILEFVAYCEEISKNISRTSGWGRGRKRAVQKWYSNKRSYEVAFAVTSCSTVNHWSHKDVLRLCHLNPANSLCLKILCMYIARGYQATENAFRDEIAKSDEADAIKLMELLGVIRKLKNSTVAADSCALIEKHNLTWGHIPCKLRNNAEVWKCLIPKLGMAALIRNLPRFHHIGVLVNGNIWTKQILQRLFNDDSIEQSELHPYSFLLHHYIYAKGESARKEMKWIPDPLISQALDAAFYTAIPNVKATNKRICITLDASKSMKAHI</sequence>
<evidence type="ECO:0000256" key="2">
    <source>
        <dbReference type="ARBA" id="ARBA00022490"/>
    </source>
</evidence>
<dbReference type="InterPro" id="IPR037214">
    <property type="entry name" value="TROVE_dom_sf"/>
</dbReference>
<dbReference type="InterPro" id="IPR008858">
    <property type="entry name" value="TROVE_dom"/>
</dbReference>
<protein>
    <recommendedName>
        <fullName evidence="4">TROVE domain-containing protein</fullName>
    </recommendedName>
</protein>
<dbReference type="HOGENOM" id="CLU_024421_1_0_1"/>
<dbReference type="GO" id="GO:0046872">
    <property type="term" value="F:metal ion binding"/>
    <property type="evidence" value="ECO:0007669"/>
    <property type="project" value="UniProtKB-KW"/>
</dbReference>
<dbReference type="InParanoid" id="F7AHS5"/>
<reference evidence="5" key="4">
    <citation type="submission" date="2025-09" db="UniProtKB">
        <authorList>
            <consortium name="Ensembl"/>
        </authorList>
    </citation>
    <scope>IDENTIFICATION</scope>
</reference>
<dbReference type="Pfam" id="PF05731">
    <property type="entry name" value="TROVE"/>
    <property type="match status" value="1"/>
</dbReference>
<name>F7AHS5_CIOIN</name>
<dbReference type="FunCoup" id="F7AHS5">
    <property type="interactions" value="128"/>
</dbReference>
<dbReference type="AlphaFoldDB" id="F7AHS5"/>
<proteinExistence type="predicted"/>
<reference evidence="5" key="3">
    <citation type="submission" date="2025-08" db="UniProtKB">
        <authorList>
            <consortium name="Ensembl"/>
        </authorList>
    </citation>
    <scope>IDENTIFICATION</scope>
</reference>
<accession>F7AHS5</accession>
<dbReference type="GO" id="GO:1990904">
    <property type="term" value="C:ribonucleoprotein complex"/>
    <property type="evidence" value="ECO:0000318"/>
    <property type="project" value="GO_Central"/>
</dbReference>
<dbReference type="GO" id="GO:0005737">
    <property type="term" value="C:cytoplasm"/>
    <property type="evidence" value="ECO:0007669"/>
    <property type="project" value="UniProtKB-SubCell"/>
</dbReference>
<evidence type="ECO:0000259" key="4">
    <source>
        <dbReference type="PROSITE" id="PS50988"/>
    </source>
</evidence>
<keyword evidence="2" id="KW-0963">Cytoplasm</keyword>
<dbReference type="InterPro" id="IPR040322">
    <property type="entry name" value="TROVE2"/>
</dbReference>
<reference evidence="5" key="2">
    <citation type="journal article" date="2008" name="Genome Biol.">
        <title>Improved genome assembly and evidence-based global gene model set for the chordate Ciona intestinalis: new insight into intron and operon populations.</title>
        <authorList>
            <person name="Satou Y."/>
            <person name="Mineta K."/>
            <person name="Ogasawara M."/>
            <person name="Sasakura Y."/>
            <person name="Shoguchi E."/>
            <person name="Ueno K."/>
            <person name="Yamada L."/>
            <person name="Matsumoto J."/>
            <person name="Wasserscheid J."/>
            <person name="Dewar K."/>
            <person name="Wiley G.B."/>
            <person name="Macmil S.L."/>
            <person name="Roe B.A."/>
            <person name="Zeller R.W."/>
            <person name="Hastings K.E."/>
            <person name="Lemaire P."/>
            <person name="Lindquist E."/>
            <person name="Endo T."/>
            <person name="Hotta K."/>
            <person name="Inaba K."/>
        </authorList>
    </citation>
    <scope>NUCLEOTIDE SEQUENCE [LARGE SCALE GENOMIC DNA]</scope>
    <source>
        <strain evidence="5">wild type</strain>
    </source>
</reference>
<dbReference type="STRING" id="7719.ENSCINP00000005618"/>
<dbReference type="PANTHER" id="PTHR14202">
    <property type="entry name" value="60 KDA RIBONUCLEOPROTEIN SSA/RO"/>
    <property type="match status" value="1"/>
</dbReference>
<reference evidence="6" key="1">
    <citation type="journal article" date="2002" name="Science">
        <title>The draft genome of Ciona intestinalis: insights into chordate and vertebrate origins.</title>
        <authorList>
            <person name="Dehal P."/>
            <person name="Satou Y."/>
            <person name="Campbell R.K."/>
            <person name="Chapman J."/>
            <person name="Degnan B."/>
            <person name="De Tomaso A."/>
            <person name="Davidson B."/>
            <person name="Di Gregorio A."/>
            <person name="Gelpke M."/>
            <person name="Goodstein D.M."/>
            <person name="Harafuji N."/>
            <person name="Hastings K.E."/>
            <person name="Ho I."/>
            <person name="Hotta K."/>
            <person name="Huang W."/>
            <person name="Kawashima T."/>
            <person name="Lemaire P."/>
            <person name="Martinez D."/>
            <person name="Meinertzhagen I.A."/>
            <person name="Necula S."/>
            <person name="Nonaka M."/>
            <person name="Putnam N."/>
            <person name="Rash S."/>
            <person name="Saiga H."/>
            <person name="Satake M."/>
            <person name="Terry A."/>
            <person name="Yamada L."/>
            <person name="Wang H.G."/>
            <person name="Awazu S."/>
            <person name="Azumi K."/>
            <person name="Boore J."/>
            <person name="Branno M."/>
            <person name="Chin-Bow S."/>
            <person name="DeSantis R."/>
            <person name="Doyle S."/>
            <person name="Francino P."/>
            <person name="Keys D.N."/>
            <person name="Haga S."/>
            <person name="Hayashi H."/>
            <person name="Hino K."/>
            <person name="Imai K.S."/>
            <person name="Inaba K."/>
            <person name="Kano S."/>
            <person name="Kobayashi K."/>
            <person name="Kobayashi M."/>
            <person name="Lee B.I."/>
            <person name="Makabe K.W."/>
            <person name="Manohar C."/>
            <person name="Matassi G."/>
            <person name="Medina M."/>
            <person name="Mochizuki Y."/>
            <person name="Mount S."/>
            <person name="Morishita T."/>
            <person name="Miura S."/>
            <person name="Nakayama A."/>
            <person name="Nishizaka S."/>
            <person name="Nomoto H."/>
            <person name="Ohta F."/>
            <person name="Oishi K."/>
            <person name="Rigoutsos I."/>
            <person name="Sano M."/>
            <person name="Sasaki A."/>
            <person name="Sasakura Y."/>
            <person name="Shoguchi E."/>
            <person name="Shin-i T."/>
            <person name="Spagnuolo A."/>
            <person name="Stainier D."/>
            <person name="Suzuki M.M."/>
            <person name="Tassy O."/>
            <person name="Takatori N."/>
            <person name="Tokuoka M."/>
            <person name="Yagi K."/>
            <person name="Yoshizaki F."/>
            <person name="Wada S."/>
            <person name="Zhang C."/>
            <person name="Hyatt P.D."/>
            <person name="Larimer F."/>
            <person name="Detter C."/>
            <person name="Doggett N."/>
            <person name="Glavina T."/>
            <person name="Hawkins T."/>
            <person name="Richardson P."/>
            <person name="Lucas S."/>
            <person name="Kohara Y."/>
            <person name="Levine M."/>
            <person name="Satoh N."/>
            <person name="Rokhsar D.S."/>
        </authorList>
    </citation>
    <scope>NUCLEOTIDE SEQUENCE [LARGE SCALE GENOMIC DNA]</scope>
</reference>
<comment type="subcellular location">
    <subcellularLocation>
        <location evidence="1">Cytoplasm</location>
    </subcellularLocation>
</comment>
<feature type="domain" description="TROVE" evidence="4">
    <location>
        <begin position="30"/>
        <end position="393"/>
    </location>
</feature>
<organism evidence="5 6">
    <name type="scientific">Ciona intestinalis</name>
    <name type="common">Transparent sea squirt</name>
    <name type="synonym">Ascidia intestinalis</name>
    <dbReference type="NCBI Taxonomy" id="7719"/>
    <lineage>
        <taxon>Eukaryota</taxon>
        <taxon>Metazoa</taxon>
        <taxon>Chordata</taxon>
        <taxon>Tunicata</taxon>
        <taxon>Ascidiacea</taxon>
        <taxon>Phlebobranchia</taxon>
        <taxon>Cionidae</taxon>
        <taxon>Ciona</taxon>
    </lineage>
</organism>
<dbReference type="GeneTree" id="ENSGT00390000006200"/>
<evidence type="ECO:0000313" key="6">
    <source>
        <dbReference type="Proteomes" id="UP000008144"/>
    </source>
</evidence>
<evidence type="ECO:0000313" key="5">
    <source>
        <dbReference type="Ensembl" id="ENSCINP00000005618.3"/>
    </source>
</evidence>
<dbReference type="PROSITE" id="PS50988">
    <property type="entry name" value="TROVE"/>
    <property type="match status" value="1"/>
</dbReference>
<evidence type="ECO:0000256" key="3">
    <source>
        <dbReference type="ARBA" id="ARBA00022723"/>
    </source>
</evidence>
<dbReference type="SUPFAM" id="SSF140864">
    <property type="entry name" value="TROVE domain-like"/>
    <property type="match status" value="1"/>
</dbReference>
<dbReference type="PANTHER" id="PTHR14202:SF0">
    <property type="entry name" value="RNA-BINDING PROTEIN RO60"/>
    <property type="match status" value="1"/>
</dbReference>
<dbReference type="EMBL" id="EAAA01000097">
    <property type="status" value="NOT_ANNOTATED_CDS"/>
    <property type="molecule type" value="Genomic_DNA"/>
</dbReference>
<keyword evidence="6" id="KW-1185">Reference proteome</keyword>
<dbReference type="OMA" id="SKEXARI"/>